<dbReference type="OMA" id="RIFWENE"/>
<feature type="domain" description="DNA2/NAM7 helicase helicase" evidence="1">
    <location>
        <begin position="229"/>
        <end position="598"/>
    </location>
</feature>
<feature type="domain" description="DNA2/NAM7 helicase-like C-terminal" evidence="2">
    <location>
        <begin position="606"/>
        <end position="652"/>
    </location>
</feature>
<dbReference type="Pfam" id="PF13087">
    <property type="entry name" value="AAA_12"/>
    <property type="match status" value="1"/>
</dbReference>
<dbReference type="Pfam" id="PF13086">
    <property type="entry name" value="AAA_11"/>
    <property type="match status" value="1"/>
</dbReference>
<evidence type="ECO:0000259" key="1">
    <source>
        <dbReference type="Pfam" id="PF13086"/>
    </source>
</evidence>
<organism evidence="4">
    <name type="scientific">Nicotiana tabacum</name>
    <name type="common">Common tobacco</name>
    <dbReference type="NCBI Taxonomy" id="4097"/>
    <lineage>
        <taxon>Eukaryota</taxon>
        <taxon>Viridiplantae</taxon>
        <taxon>Streptophyta</taxon>
        <taxon>Embryophyta</taxon>
        <taxon>Tracheophyta</taxon>
        <taxon>Spermatophyta</taxon>
        <taxon>Magnoliopsida</taxon>
        <taxon>eudicotyledons</taxon>
        <taxon>Gunneridae</taxon>
        <taxon>Pentapetalae</taxon>
        <taxon>asterids</taxon>
        <taxon>lamiids</taxon>
        <taxon>Solanales</taxon>
        <taxon>Solanaceae</taxon>
        <taxon>Nicotianoideae</taxon>
        <taxon>Nicotianeae</taxon>
        <taxon>Nicotiana</taxon>
    </lineage>
</organism>
<dbReference type="InterPro" id="IPR045529">
    <property type="entry name" value="DUF6469"/>
</dbReference>
<dbReference type="InterPro" id="IPR041679">
    <property type="entry name" value="DNA2/NAM7-like_C"/>
</dbReference>
<proteinExistence type="predicted"/>
<sequence length="656" mass="74112">MEGVSSSTSTSTNKKKRAWPKDDFIDLVFSWSIENIFDDTLYENQVEKIPESFESVEHYLGSFFFLLLEETRADIAASLEVDYWRHIFSDGKEPYRTLPGDIVIISDAKPETASDLQRLGWNWTFASVTNISDNENDDLNASTNFKVKVARDIGIYKGVQKSFYIVFLINSIPNKRVWNALGMRNNLDIIEKVLCSGHAKQRENKCDVCSTSINDGPAGEVVNSLLTTLNVSQANAILTSLDTLKCCHKPSIELIWGPPGTGKTKTTSVMLFILLRMKYRTLTCAPTNVAITQVASRLVKLVRESLKNHSAEMDIVCPLGDILLVGNKDRLKVGHYIEEIYLDYRVDRLVECLGPLTGWKHCISSMSGFLEDCVSQYHIYVENELIKLKELADQEEAQKEKAKISSLIDFARSRFNSTASSLRRCMFVFCTHLPVCFIQEENFERMVRLISLLDCLEGMLFKENVGSKELEELFSSQQTIEVSSEAVLDEFSLRCLRSQCLGLLKDVRQSLGKLSLPSAMSKESIKEFCFQVAYLVLCTASSSYKLHSLDIKPFDLLVVDEAAQLKECESVIPFQLQGLTHTVLVGDECQLPATVKSRVSEEAGFGRSLFERLSSLGHFKHLLNIQYRMHPSISQFPNSSFYHNQIHDAPDSKKYG</sequence>
<evidence type="ECO:0000313" key="4">
    <source>
        <dbReference type="RefSeq" id="XP_016439710.1"/>
    </source>
</evidence>
<name>A0A1S3XIB5_TOBAC</name>
<feature type="domain" description="DUF6469" evidence="3">
    <location>
        <begin position="78"/>
        <end position="187"/>
    </location>
</feature>
<dbReference type="Pfam" id="PF20073">
    <property type="entry name" value="DUF6469"/>
    <property type="match status" value="1"/>
</dbReference>
<accession>A0A1S3XIB5</accession>
<reference evidence="4" key="1">
    <citation type="submission" date="2025-08" db="UniProtKB">
        <authorList>
            <consortium name="RefSeq"/>
        </authorList>
    </citation>
    <scope>IDENTIFICATION</scope>
</reference>
<dbReference type="InterPro" id="IPR045055">
    <property type="entry name" value="DNA2/NAM7-like"/>
</dbReference>
<dbReference type="KEGG" id="nta:107765561"/>
<evidence type="ECO:0000259" key="2">
    <source>
        <dbReference type="Pfam" id="PF13087"/>
    </source>
</evidence>
<dbReference type="AlphaFoldDB" id="A0A1S3XIB5"/>
<dbReference type="RefSeq" id="XP_016439710.1">
    <property type="nucleotide sequence ID" value="XM_016584224.1"/>
</dbReference>
<dbReference type="GO" id="GO:0004386">
    <property type="term" value="F:helicase activity"/>
    <property type="evidence" value="ECO:0007669"/>
    <property type="project" value="InterPro"/>
</dbReference>
<dbReference type="SUPFAM" id="SSF52540">
    <property type="entry name" value="P-loop containing nucleoside triphosphate hydrolases"/>
    <property type="match status" value="1"/>
</dbReference>
<dbReference type="InterPro" id="IPR027417">
    <property type="entry name" value="P-loop_NTPase"/>
</dbReference>
<dbReference type="PANTHER" id="PTHR10887:SF515">
    <property type="entry name" value="P-LOOP CONTAINING NUCLEOSIDE TRIPHOSPHATE HYDROLASES SUPERFAMILY PROTEIN"/>
    <property type="match status" value="1"/>
</dbReference>
<evidence type="ECO:0000259" key="3">
    <source>
        <dbReference type="Pfam" id="PF20073"/>
    </source>
</evidence>
<evidence type="ECO:0008006" key="5">
    <source>
        <dbReference type="Google" id="ProtNLM"/>
    </source>
</evidence>
<dbReference type="PaxDb" id="4097-A0A1S3XIB5"/>
<dbReference type="InterPro" id="IPR041677">
    <property type="entry name" value="DNA2/NAM7_AAA_11"/>
</dbReference>
<dbReference type="PANTHER" id="PTHR10887">
    <property type="entry name" value="DNA2/NAM7 HELICASE FAMILY"/>
    <property type="match status" value="1"/>
</dbReference>
<protein>
    <recommendedName>
        <fullName evidence="5">Helicase MAGATAMA 3</fullName>
    </recommendedName>
</protein>
<dbReference type="OrthoDB" id="3156807at2759"/>
<gene>
    <name evidence="4" type="primary">LOC107765561</name>
</gene>
<dbReference type="STRING" id="4097.A0A1S3XIB5"/>
<dbReference type="Gene3D" id="3.40.50.300">
    <property type="entry name" value="P-loop containing nucleotide triphosphate hydrolases"/>
    <property type="match status" value="1"/>
</dbReference>